<dbReference type="SUPFAM" id="SSF53254">
    <property type="entry name" value="Phosphoglycerate mutase-like"/>
    <property type="match status" value="1"/>
</dbReference>
<dbReference type="EMBL" id="CP026604">
    <property type="protein sequence ID" value="AWB68390.1"/>
    <property type="molecule type" value="Genomic_DNA"/>
</dbReference>
<evidence type="ECO:0000313" key="2">
    <source>
        <dbReference type="Proteomes" id="UP000244441"/>
    </source>
</evidence>
<dbReference type="RefSeq" id="WP_108604450.1">
    <property type="nucleotide sequence ID" value="NZ_CP026604.1"/>
</dbReference>
<dbReference type="InterPro" id="IPR029033">
    <property type="entry name" value="His_PPase_superfam"/>
</dbReference>
<organism evidence="1 2">
    <name type="scientific">Saccharobesus litoralis</name>
    <dbReference type="NCBI Taxonomy" id="2172099"/>
    <lineage>
        <taxon>Bacteria</taxon>
        <taxon>Pseudomonadati</taxon>
        <taxon>Pseudomonadota</taxon>
        <taxon>Gammaproteobacteria</taxon>
        <taxon>Alteromonadales</taxon>
        <taxon>Alteromonadaceae</taxon>
        <taxon>Saccharobesus</taxon>
    </lineage>
</organism>
<dbReference type="Gene3D" id="3.40.50.1240">
    <property type="entry name" value="Phosphoglycerate mutase-like"/>
    <property type="match status" value="1"/>
</dbReference>
<dbReference type="PANTHER" id="PTHR47623:SF1">
    <property type="entry name" value="OS09G0287300 PROTEIN"/>
    <property type="match status" value="1"/>
</dbReference>
<dbReference type="Pfam" id="PF00300">
    <property type="entry name" value="His_Phos_1"/>
    <property type="match status" value="1"/>
</dbReference>
<proteinExistence type="predicted"/>
<dbReference type="KEGG" id="cate:C2869_19145"/>
<name>A0A2S0VWA5_9ALTE</name>
<dbReference type="CDD" id="cd07067">
    <property type="entry name" value="HP_PGM_like"/>
    <property type="match status" value="1"/>
</dbReference>
<gene>
    <name evidence="1" type="ORF">C2869_19145</name>
</gene>
<sequence>MKTLYILRHAKSSWADPNLDDFSRPLNKRGLRNLPDIATRLVNNCWQPDKIISSSANRALTTAKAVANKMTIENIQQDDGLYMCSADYILSLIQQQQDISSLMIVGHNPLWTDLINLLTHFGLDNLPTGGTAKIEFNINKWSLVNWGTGKVTGLDFPKQPFSAVC</sequence>
<evidence type="ECO:0000313" key="1">
    <source>
        <dbReference type="EMBL" id="AWB68390.1"/>
    </source>
</evidence>
<dbReference type="Proteomes" id="UP000244441">
    <property type="component" value="Chromosome"/>
</dbReference>
<accession>A0A2S0VWA5</accession>
<keyword evidence="2" id="KW-1185">Reference proteome</keyword>
<dbReference type="AlphaFoldDB" id="A0A2S0VWA5"/>
<protein>
    <submittedName>
        <fullName evidence="1">Phosphohistidine phosphatase</fullName>
    </submittedName>
</protein>
<dbReference type="OrthoDB" id="9810154at2"/>
<dbReference type="InterPro" id="IPR013078">
    <property type="entry name" value="His_Pase_superF_clade-1"/>
</dbReference>
<dbReference type="PANTHER" id="PTHR47623">
    <property type="entry name" value="OS09G0287300 PROTEIN"/>
    <property type="match status" value="1"/>
</dbReference>
<reference evidence="1 2" key="1">
    <citation type="submission" date="2018-01" db="EMBL/GenBank/DDBJ databases">
        <title>Genome sequence of a Cantenovulum-like bacteria.</title>
        <authorList>
            <person name="Tan W.R."/>
            <person name="Lau N.-S."/>
            <person name="Go F."/>
            <person name="Amirul A.-A.A."/>
        </authorList>
    </citation>
    <scope>NUCLEOTIDE SEQUENCE [LARGE SCALE GENOMIC DNA]</scope>
    <source>
        <strain evidence="1 2">CCB-QB4</strain>
    </source>
</reference>